<protein>
    <submittedName>
        <fullName evidence="1">Uncharacterized protein</fullName>
    </submittedName>
</protein>
<reference evidence="1" key="1">
    <citation type="submission" date="2020-11" db="EMBL/GenBank/DDBJ databases">
        <authorList>
            <person name="Tran Van P."/>
        </authorList>
    </citation>
    <scope>NUCLEOTIDE SEQUENCE</scope>
</reference>
<accession>A0A7R9ME04</accession>
<keyword evidence="2" id="KW-1185">Reference proteome</keyword>
<organism evidence="1">
    <name type="scientific">Oppiella nova</name>
    <dbReference type="NCBI Taxonomy" id="334625"/>
    <lineage>
        <taxon>Eukaryota</taxon>
        <taxon>Metazoa</taxon>
        <taxon>Ecdysozoa</taxon>
        <taxon>Arthropoda</taxon>
        <taxon>Chelicerata</taxon>
        <taxon>Arachnida</taxon>
        <taxon>Acari</taxon>
        <taxon>Acariformes</taxon>
        <taxon>Sarcoptiformes</taxon>
        <taxon>Oribatida</taxon>
        <taxon>Brachypylina</taxon>
        <taxon>Oppioidea</taxon>
        <taxon>Oppiidae</taxon>
        <taxon>Oppiella</taxon>
    </lineage>
</organism>
<evidence type="ECO:0000313" key="2">
    <source>
        <dbReference type="Proteomes" id="UP000728032"/>
    </source>
</evidence>
<name>A0A7R9ME04_9ACAR</name>
<evidence type="ECO:0000313" key="1">
    <source>
        <dbReference type="EMBL" id="CAD7658452.1"/>
    </source>
</evidence>
<dbReference type="EMBL" id="OC929841">
    <property type="protein sequence ID" value="CAD7658452.1"/>
    <property type="molecule type" value="Genomic_DNA"/>
</dbReference>
<gene>
    <name evidence="1" type="ORF">ONB1V03_LOCUS15073</name>
</gene>
<dbReference type="Proteomes" id="UP000728032">
    <property type="component" value="Unassembled WGS sequence"/>
</dbReference>
<dbReference type="EMBL" id="CAJPVJ010015016">
    <property type="protein sequence ID" value="CAG2175638.1"/>
    <property type="molecule type" value="Genomic_DNA"/>
</dbReference>
<proteinExistence type="predicted"/>
<sequence length="12" mass="1573">MDSRIRQNIRHF</sequence>